<comment type="caution">
    <text evidence="10">The sequence shown here is derived from an EMBL/GenBank/DDBJ whole genome shotgun (WGS) entry which is preliminary data.</text>
</comment>
<dbReference type="InterPro" id="IPR041532">
    <property type="entry name" value="RlmI-like_PUA"/>
</dbReference>
<comment type="similarity">
    <text evidence="8">Belongs to the methyltransferase superfamily. RlmI family.</text>
</comment>
<dbReference type="GO" id="GO:0032259">
    <property type="term" value="P:methylation"/>
    <property type="evidence" value="ECO:0007669"/>
    <property type="project" value="UniProtKB-KW"/>
</dbReference>
<dbReference type="EMBL" id="SRSF01000001">
    <property type="protein sequence ID" value="THH41706.1"/>
    <property type="molecule type" value="Genomic_DNA"/>
</dbReference>
<dbReference type="SUPFAM" id="SSF53335">
    <property type="entry name" value="S-adenosyl-L-methionine-dependent methyltransferases"/>
    <property type="match status" value="1"/>
</dbReference>
<keyword evidence="4 10" id="KW-0489">Methyltransferase</keyword>
<dbReference type="Proteomes" id="UP000308528">
    <property type="component" value="Unassembled WGS sequence"/>
</dbReference>
<evidence type="ECO:0000256" key="4">
    <source>
        <dbReference type="ARBA" id="ARBA00022603"/>
    </source>
</evidence>
<name>A0A4S4NNW3_9BACT</name>
<dbReference type="InterPro" id="IPR002478">
    <property type="entry name" value="PUA"/>
</dbReference>
<keyword evidence="11" id="KW-1185">Reference proteome</keyword>
<evidence type="ECO:0000313" key="11">
    <source>
        <dbReference type="Proteomes" id="UP000308528"/>
    </source>
</evidence>
<reference evidence="10 11" key="1">
    <citation type="submission" date="2019-04" db="EMBL/GenBank/DDBJ databases">
        <title>Lewinella litorea sp. nov., isolated from a marine sand.</title>
        <authorList>
            <person name="Yoon J.-H."/>
        </authorList>
    </citation>
    <scope>NUCLEOTIDE SEQUENCE [LARGE SCALE GENOMIC DNA]</scope>
    <source>
        <strain evidence="10 11">HSMS-39</strain>
    </source>
</reference>
<dbReference type="CDD" id="cd11572">
    <property type="entry name" value="RlmI_M_like"/>
    <property type="match status" value="1"/>
</dbReference>
<dbReference type="PANTHER" id="PTHR42873">
    <property type="entry name" value="RIBOSOMAL RNA LARGE SUBUNIT METHYLTRANSFERASE"/>
    <property type="match status" value="1"/>
</dbReference>
<keyword evidence="6" id="KW-0949">S-adenosyl-L-methionine</keyword>
<dbReference type="Gene3D" id="3.40.50.150">
    <property type="entry name" value="Vaccinia Virus protein VP39"/>
    <property type="match status" value="1"/>
</dbReference>
<evidence type="ECO:0000256" key="8">
    <source>
        <dbReference type="ARBA" id="ARBA00038091"/>
    </source>
</evidence>
<dbReference type="GO" id="GO:0003723">
    <property type="term" value="F:RNA binding"/>
    <property type="evidence" value="ECO:0007669"/>
    <property type="project" value="UniProtKB-KW"/>
</dbReference>
<organism evidence="10 11">
    <name type="scientific">Neolewinella litorea</name>
    <dbReference type="NCBI Taxonomy" id="2562452"/>
    <lineage>
        <taxon>Bacteria</taxon>
        <taxon>Pseudomonadati</taxon>
        <taxon>Bacteroidota</taxon>
        <taxon>Saprospiria</taxon>
        <taxon>Saprospirales</taxon>
        <taxon>Lewinellaceae</taxon>
        <taxon>Neolewinella</taxon>
    </lineage>
</organism>
<keyword evidence="2" id="KW-0963">Cytoplasm</keyword>
<dbReference type="GO" id="GO:0008168">
    <property type="term" value="F:methyltransferase activity"/>
    <property type="evidence" value="ECO:0007669"/>
    <property type="project" value="UniProtKB-KW"/>
</dbReference>
<dbReference type="Pfam" id="PF10672">
    <property type="entry name" value="Methyltrans_SAM"/>
    <property type="match status" value="1"/>
</dbReference>
<evidence type="ECO:0000256" key="5">
    <source>
        <dbReference type="ARBA" id="ARBA00022679"/>
    </source>
</evidence>
<dbReference type="CDD" id="cd21153">
    <property type="entry name" value="PUA_RlmI"/>
    <property type="match status" value="1"/>
</dbReference>
<dbReference type="AlphaFoldDB" id="A0A4S4NNW3"/>
<evidence type="ECO:0000259" key="9">
    <source>
        <dbReference type="SMART" id="SM00359"/>
    </source>
</evidence>
<sequence>MHTITLQKGREGALHRYSPWVFSGAIARQDEGLAEGDLVVVRDAAENPLGVGHYQAGSIRVRMLHFGATEYPEDLIDRKLASAVTLRTRLGLAADPLTNAYRLIHAAGDGLPGLVVDRYGSVAVVQCHSIGMHRQRDRIAAALLATEGITSVYDKSAAVLPERYGREVKDGTLAGEAVERLVVVENGRRFVVDIAEGQKTGFFLDQRDNRWLLGSYAQDQRVLNTFCYTGGFSVYALLGGAARVESVDLSAKATGLTTENVVQNGDFTDRHAVHTADVLDFLKDVEPGSFDIVVVDPPAYAKNKHRRHKAVQAYKRLNAKAMNALRPGGLLFTFSCSRVVDRQLFQDTIVAAGLETGRGARVLHRLAQGADHPVSLYHPEGEYLKGLVVQVD</sequence>
<dbReference type="GO" id="GO:0006364">
    <property type="term" value="P:rRNA processing"/>
    <property type="evidence" value="ECO:0007669"/>
    <property type="project" value="UniProtKB-KW"/>
</dbReference>
<dbReference type="InterPro" id="IPR015947">
    <property type="entry name" value="PUA-like_sf"/>
</dbReference>
<dbReference type="Pfam" id="PF17785">
    <property type="entry name" value="PUA_3"/>
    <property type="match status" value="1"/>
</dbReference>
<dbReference type="SUPFAM" id="SSF88697">
    <property type="entry name" value="PUA domain-like"/>
    <property type="match status" value="1"/>
</dbReference>
<dbReference type="InterPro" id="IPR029063">
    <property type="entry name" value="SAM-dependent_MTases_sf"/>
</dbReference>
<evidence type="ECO:0000256" key="6">
    <source>
        <dbReference type="ARBA" id="ARBA00022691"/>
    </source>
</evidence>
<dbReference type="CDD" id="cd02440">
    <property type="entry name" value="AdoMet_MTases"/>
    <property type="match status" value="1"/>
</dbReference>
<evidence type="ECO:0000256" key="7">
    <source>
        <dbReference type="ARBA" id="ARBA00022884"/>
    </source>
</evidence>
<keyword evidence="5 10" id="KW-0808">Transferase</keyword>
<keyword evidence="7" id="KW-0694">RNA-binding</keyword>
<dbReference type="GO" id="GO:0005737">
    <property type="term" value="C:cytoplasm"/>
    <property type="evidence" value="ECO:0007669"/>
    <property type="project" value="UniProtKB-SubCell"/>
</dbReference>
<keyword evidence="3" id="KW-0698">rRNA processing</keyword>
<accession>A0A4S4NNW3</accession>
<dbReference type="PANTHER" id="PTHR42873:SF1">
    <property type="entry name" value="S-ADENOSYLMETHIONINE-DEPENDENT METHYLTRANSFERASE DOMAIN-CONTAINING PROTEIN"/>
    <property type="match status" value="1"/>
</dbReference>
<feature type="domain" description="PUA" evidence="9">
    <location>
        <begin position="2"/>
        <end position="76"/>
    </location>
</feature>
<gene>
    <name evidence="10" type="ORF">E4021_03670</name>
</gene>
<evidence type="ECO:0000256" key="3">
    <source>
        <dbReference type="ARBA" id="ARBA00022552"/>
    </source>
</evidence>
<dbReference type="PROSITE" id="PS50890">
    <property type="entry name" value="PUA"/>
    <property type="match status" value="1"/>
</dbReference>
<proteinExistence type="inferred from homology"/>
<evidence type="ECO:0000256" key="1">
    <source>
        <dbReference type="ARBA" id="ARBA00004496"/>
    </source>
</evidence>
<dbReference type="Gene3D" id="2.30.130.10">
    <property type="entry name" value="PUA domain"/>
    <property type="match status" value="1"/>
</dbReference>
<evidence type="ECO:0000313" key="10">
    <source>
        <dbReference type="EMBL" id="THH41706.1"/>
    </source>
</evidence>
<evidence type="ECO:0000256" key="2">
    <source>
        <dbReference type="ARBA" id="ARBA00022490"/>
    </source>
</evidence>
<comment type="subcellular location">
    <subcellularLocation>
        <location evidence="1">Cytoplasm</location>
    </subcellularLocation>
</comment>
<dbReference type="OrthoDB" id="9805492at2"/>
<dbReference type="RefSeq" id="WP_136456549.1">
    <property type="nucleotide sequence ID" value="NZ_SRSF01000001.1"/>
</dbReference>
<dbReference type="SMART" id="SM00359">
    <property type="entry name" value="PUA"/>
    <property type="match status" value="1"/>
</dbReference>
<dbReference type="InterPro" id="IPR019614">
    <property type="entry name" value="SAM-dep_methyl-trfase"/>
</dbReference>
<dbReference type="Gene3D" id="3.30.750.80">
    <property type="entry name" value="RNA methyltransferase domain (HRMD) like"/>
    <property type="match status" value="1"/>
</dbReference>
<dbReference type="InterPro" id="IPR036974">
    <property type="entry name" value="PUA_sf"/>
</dbReference>
<protein>
    <submittedName>
        <fullName evidence="10">Class I SAM-dependent rRNA methyltransferase</fullName>
    </submittedName>
</protein>